<dbReference type="PANTHER" id="PTHR48207:SF3">
    <property type="entry name" value="SUCCINATE--HYDROXYMETHYLGLUTARATE COA-TRANSFERASE"/>
    <property type="match status" value="1"/>
</dbReference>
<keyword evidence="1" id="KW-0808">Transferase</keyword>
<dbReference type="Gene3D" id="3.30.1540.10">
    <property type="entry name" value="formyl-coa transferase, domain 3"/>
    <property type="match status" value="1"/>
</dbReference>
<dbReference type="InterPro" id="IPR003673">
    <property type="entry name" value="CoA-Trfase_fam_III"/>
</dbReference>
<dbReference type="InterPro" id="IPR050483">
    <property type="entry name" value="CoA-transferase_III_domain"/>
</dbReference>
<keyword evidence="3" id="KW-1185">Reference proteome</keyword>
<name>A0ABV3SKT9_9HYPH</name>
<dbReference type="PANTHER" id="PTHR48207">
    <property type="entry name" value="SUCCINATE--HYDROXYMETHYLGLUTARATE COA-TRANSFERASE"/>
    <property type="match status" value="1"/>
</dbReference>
<dbReference type="Proteomes" id="UP001556692">
    <property type="component" value="Unassembled WGS sequence"/>
</dbReference>
<evidence type="ECO:0000256" key="1">
    <source>
        <dbReference type="ARBA" id="ARBA00022679"/>
    </source>
</evidence>
<dbReference type="RefSeq" id="WP_367955281.1">
    <property type="nucleotide sequence ID" value="NZ_JBDPGJ010000004.1"/>
</dbReference>
<comment type="caution">
    <text evidence="2">The sequence shown here is derived from an EMBL/GenBank/DDBJ whole genome shotgun (WGS) entry which is preliminary data.</text>
</comment>
<dbReference type="InterPro" id="IPR023606">
    <property type="entry name" value="CoA-Trfase_III_dom_1_sf"/>
</dbReference>
<accession>A0ABV3SKT9</accession>
<sequence length="372" mass="39722">MLPLEGLLVVAIEQAVAAPTCTLRLADAGARVIKIEKAEGETARHYDKAVHGTSAYFAWLNRGKESAVLDIKDEADRALVERMVARADVFIQNLAPGAARRLGLGAADVVSRHPRLIAVDIVGYRQDSPARAMRAYDMLIQAESGVCSVTGTPDTPVKVGVSIADVMTGMNAHAAILEALVERSVTGKGKAIEIAMFDTMADMMSVPLLHHDYGGKATPRSGLEHAAIYPYCAVTCADGEIVIVVQNPGEWRRLCTGVLQRPDLIDDPLYRDNPSRVENRRALGAIMAGVFGGMTRAQAIEKLEANKLAWSNVSTVADLSSHAALRRIAVETPGGLFEGVASPVRREIKGGPVPALGAQTEALRREFGEAGQ</sequence>
<protein>
    <submittedName>
        <fullName evidence="2">CaiB/BaiF CoA-transferase family protein</fullName>
    </submittedName>
</protein>
<dbReference type="EMBL" id="JBDPGJ010000004">
    <property type="protein sequence ID" value="MEX0407399.1"/>
    <property type="molecule type" value="Genomic_DNA"/>
</dbReference>
<dbReference type="Gene3D" id="3.40.50.10540">
    <property type="entry name" value="Crotonobetainyl-coa:carnitine coa-transferase, domain 1"/>
    <property type="match status" value="1"/>
</dbReference>
<evidence type="ECO:0000313" key="2">
    <source>
        <dbReference type="EMBL" id="MEX0407399.1"/>
    </source>
</evidence>
<dbReference type="Pfam" id="PF02515">
    <property type="entry name" value="CoA_transf_3"/>
    <property type="match status" value="1"/>
</dbReference>
<evidence type="ECO:0000313" key="3">
    <source>
        <dbReference type="Proteomes" id="UP001556692"/>
    </source>
</evidence>
<gene>
    <name evidence="2" type="ORF">ABGN05_17205</name>
</gene>
<reference evidence="2 3" key="1">
    <citation type="submission" date="2024-05" db="EMBL/GenBank/DDBJ databases">
        <authorList>
            <person name="Jiang F."/>
        </authorList>
    </citation>
    <scope>NUCLEOTIDE SEQUENCE [LARGE SCALE GENOMIC DNA]</scope>
    <source>
        <strain evidence="2 3">LZ166</strain>
    </source>
</reference>
<proteinExistence type="predicted"/>
<organism evidence="2 3">
    <name type="scientific">Aquibium pacificus</name>
    <dbReference type="NCBI Taxonomy" id="3153579"/>
    <lineage>
        <taxon>Bacteria</taxon>
        <taxon>Pseudomonadati</taxon>
        <taxon>Pseudomonadota</taxon>
        <taxon>Alphaproteobacteria</taxon>
        <taxon>Hyphomicrobiales</taxon>
        <taxon>Phyllobacteriaceae</taxon>
        <taxon>Aquibium</taxon>
    </lineage>
</organism>
<dbReference type="SUPFAM" id="SSF89796">
    <property type="entry name" value="CoA-transferase family III (CaiB/BaiF)"/>
    <property type="match status" value="1"/>
</dbReference>
<dbReference type="InterPro" id="IPR044855">
    <property type="entry name" value="CoA-Trfase_III_dom3_sf"/>
</dbReference>